<dbReference type="InterPro" id="IPR029055">
    <property type="entry name" value="Ntn_hydrolases_N"/>
</dbReference>
<dbReference type="InterPro" id="IPR052896">
    <property type="entry name" value="GGT-like_enzyme"/>
</dbReference>
<name>A0ABX2T9M3_9PROT</name>
<dbReference type="InterPro" id="IPR043137">
    <property type="entry name" value="GGT_ssub_C"/>
</dbReference>
<dbReference type="Proteomes" id="UP000584642">
    <property type="component" value="Unassembled WGS sequence"/>
</dbReference>
<protein>
    <submittedName>
        <fullName evidence="1">Gamma-glutamyltransferase</fullName>
    </submittedName>
</protein>
<dbReference type="PANTHER" id="PTHR43881:SF5">
    <property type="entry name" value="GAMMA-GLUTAMYLTRANSPEPTIDASE"/>
    <property type="match status" value="1"/>
</dbReference>
<dbReference type="PRINTS" id="PR01210">
    <property type="entry name" value="GGTRANSPTASE"/>
</dbReference>
<comment type="caution">
    <text evidence="1">The sequence shown here is derived from an EMBL/GenBank/DDBJ whole genome shotgun (WGS) entry which is preliminary data.</text>
</comment>
<keyword evidence="2" id="KW-1185">Reference proteome</keyword>
<gene>
    <name evidence="1" type="ORF">HND93_09250</name>
</gene>
<reference evidence="1 2" key="1">
    <citation type="submission" date="2020-05" db="EMBL/GenBank/DDBJ databases">
        <title>Azospirillum oleiclasticum sp. nov, a nitrogen-fixing and heavy crude oil-emulsifying bacterium isolated from the crude oil of Yumen Oilfield.</title>
        <authorList>
            <person name="Wu D."/>
            <person name="Cai M."/>
            <person name="Zhang X."/>
        </authorList>
    </citation>
    <scope>NUCLEOTIDE SEQUENCE [LARGE SCALE GENOMIC DNA]</scope>
    <source>
        <strain evidence="1 2">ROY-1-1-2</strain>
    </source>
</reference>
<organism evidence="1 2">
    <name type="scientific">Azospirillum oleiclasticum</name>
    <dbReference type="NCBI Taxonomy" id="2735135"/>
    <lineage>
        <taxon>Bacteria</taxon>
        <taxon>Pseudomonadati</taxon>
        <taxon>Pseudomonadota</taxon>
        <taxon>Alphaproteobacteria</taxon>
        <taxon>Rhodospirillales</taxon>
        <taxon>Azospirillaceae</taxon>
        <taxon>Azospirillum</taxon>
    </lineage>
</organism>
<evidence type="ECO:0000313" key="1">
    <source>
        <dbReference type="EMBL" id="NYZ19898.1"/>
    </source>
</evidence>
<dbReference type="SUPFAM" id="SSF56235">
    <property type="entry name" value="N-terminal nucleophile aminohydrolases (Ntn hydrolases)"/>
    <property type="match status" value="1"/>
</dbReference>
<dbReference type="Gene3D" id="3.60.20.40">
    <property type="match status" value="1"/>
</dbReference>
<dbReference type="PANTHER" id="PTHR43881">
    <property type="entry name" value="GAMMA-GLUTAMYLTRANSPEPTIDASE (AFU_ORTHOLOGUE AFUA_4G13580)"/>
    <property type="match status" value="1"/>
</dbReference>
<accession>A0ABX2T9M3</accession>
<dbReference type="EMBL" id="JABFDB010000004">
    <property type="protein sequence ID" value="NYZ19898.1"/>
    <property type="molecule type" value="Genomic_DNA"/>
</dbReference>
<dbReference type="Pfam" id="PF01019">
    <property type="entry name" value="G_glu_transpept"/>
    <property type="match status" value="1"/>
</dbReference>
<sequence>MFVHRPIVMGDAGMVVSGHHAASEAGAAVLRAGGNAMDAAVAASAALCVAIPHMNGLGGDVIALHYEAATRRTTAINGSGRAPLALTADAVRAAGHAAMPLRGPLSVSVCGLVDAWERALARFGTRPLAGLLEPAEELARAGVPVDLVLQTFLDGAEYRELAVEHPGLAALYGPPGLRPLGERLRNPALAATIAAVIRGGADAFYRGPVARALAADLAAAGSPLTLEDFARHDTRFDEPLTVGFAGRRVSAAPPNSQGLVLAVLAGLHQRANPAGPVPLEPAAYLRDKAAAFRLRARAVDDPELAERPDGWLTAEGLDRLAAEGEAPPAHRPTGDTSTLVVIDRWGNAVSWVQSLFESFGSGVVSPETGLVLHNRLGLQGLNPGDPWPLRPGRRPFHTLCPALVEGAGGCEVAVATPGDHGQPQTVFQVLLRLFAEGAHVQAAVEAPRIRHDGGREVMVEDRVPSAWLDAIRAAGFEPRGVGPWSRLMGGVNLIRRQPDGLLMGGADPRRAGYAVAAG</sequence>
<proteinExistence type="predicted"/>
<evidence type="ECO:0000313" key="2">
    <source>
        <dbReference type="Proteomes" id="UP000584642"/>
    </source>
</evidence>
<dbReference type="RefSeq" id="WP_180281656.1">
    <property type="nucleotide sequence ID" value="NZ_JABFDB010000004.1"/>
</dbReference>